<dbReference type="PANTHER" id="PTHR33048:SF129">
    <property type="entry name" value="INTEGRAL MEMBRANE PROTEIN-RELATED"/>
    <property type="match status" value="1"/>
</dbReference>
<sequence>MLAIELLNSTSTCLTKVSILFFYRRLGRGTYTTTFLLVVQTNIVLIGAYLLSFSIVLLLTCHPFAAHWLQFSIVWAARNTYRCMDEAATTVAANAVSIAQDFVACCLPAVLLWKLQMSRKKKVLLGLLLGLGILPCVAGVLRLYYTVRVYQSYDATWTAHTVLVWTVIENHLGILCACAPALHSYGKEVWRSYSSRPSSCGLLSCWLCTSTLSLFKYLGSRSTGRTSSSSSSFFRRSGKRRKRRSASGHIELEENIVGKGGSGGGSGGGRGGSSSDGSGIGSVGSGRFGRRTGSNDDGRGSRGAGTLLSSLSVLDERGSERSIMMAGGSGNNSDDSDLERGRTDVGVWELESPREVVLPNRLPQRVPPAYLRTDQQQQRMQDRRATIPFPTTRKSTREGHRSEDDIGLAITRDPIAPVQQYSRRNGMKHN</sequence>
<dbReference type="InterPro" id="IPR052337">
    <property type="entry name" value="SAT4-like"/>
</dbReference>
<dbReference type="AlphaFoldDB" id="A0A5N5DSP8"/>
<comment type="subcellular location">
    <subcellularLocation>
        <location evidence="1">Membrane</location>
        <topology evidence="1">Multi-pass membrane protein</topology>
    </subcellularLocation>
</comment>
<evidence type="ECO:0000313" key="9">
    <source>
        <dbReference type="EMBL" id="KAB2580793.1"/>
    </source>
</evidence>
<keyword evidence="2 7" id="KW-0812">Transmembrane</keyword>
<evidence type="ECO:0000313" key="10">
    <source>
        <dbReference type="Proteomes" id="UP000325902"/>
    </source>
</evidence>
<keyword evidence="4 7" id="KW-0472">Membrane</keyword>
<dbReference type="Proteomes" id="UP000325902">
    <property type="component" value="Unassembled WGS sequence"/>
</dbReference>
<organism evidence="9 10">
    <name type="scientific">Lasiodiplodia theobromae</name>
    <dbReference type="NCBI Taxonomy" id="45133"/>
    <lineage>
        <taxon>Eukaryota</taxon>
        <taxon>Fungi</taxon>
        <taxon>Dikarya</taxon>
        <taxon>Ascomycota</taxon>
        <taxon>Pezizomycotina</taxon>
        <taxon>Dothideomycetes</taxon>
        <taxon>Dothideomycetes incertae sedis</taxon>
        <taxon>Botryosphaeriales</taxon>
        <taxon>Botryosphaeriaceae</taxon>
        <taxon>Lasiodiplodia</taxon>
    </lineage>
</organism>
<dbReference type="EMBL" id="VCHE01000002">
    <property type="protein sequence ID" value="KAB2580793.1"/>
    <property type="molecule type" value="Genomic_DNA"/>
</dbReference>
<feature type="transmembrane region" description="Helical" evidence="7">
    <location>
        <begin position="91"/>
        <end position="112"/>
    </location>
</feature>
<evidence type="ECO:0000256" key="6">
    <source>
        <dbReference type="SAM" id="MobiDB-lite"/>
    </source>
</evidence>
<evidence type="ECO:0000259" key="8">
    <source>
        <dbReference type="Pfam" id="PF20684"/>
    </source>
</evidence>
<evidence type="ECO:0000256" key="1">
    <source>
        <dbReference type="ARBA" id="ARBA00004141"/>
    </source>
</evidence>
<dbReference type="InterPro" id="IPR049326">
    <property type="entry name" value="Rhodopsin_dom_fungi"/>
</dbReference>
<dbReference type="OrthoDB" id="5429740at2759"/>
<keyword evidence="10" id="KW-1185">Reference proteome</keyword>
<dbReference type="PANTHER" id="PTHR33048">
    <property type="entry name" value="PTH11-LIKE INTEGRAL MEMBRANE PROTEIN (AFU_ORTHOLOGUE AFUA_5G11245)"/>
    <property type="match status" value="1"/>
</dbReference>
<feature type="compositionally biased region" description="Low complexity" evidence="6">
    <location>
        <begin position="220"/>
        <end position="235"/>
    </location>
</feature>
<feature type="transmembrane region" description="Helical" evidence="7">
    <location>
        <begin position="35"/>
        <end position="59"/>
    </location>
</feature>
<feature type="compositionally biased region" description="Gly residues" evidence="6">
    <location>
        <begin position="258"/>
        <end position="287"/>
    </location>
</feature>
<keyword evidence="3 7" id="KW-1133">Transmembrane helix</keyword>
<feature type="region of interest" description="Disordered" evidence="6">
    <location>
        <begin position="220"/>
        <end position="313"/>
    </location>
</feature>
<comment type="similarity">
    <text evidence="5">Belongs to the SAT4 family.</text>
</comment>
<accession>A0A5N5DSP8</accession>
<evidence type="ECO:0000256" key="3">
    <source>
        <dbReference type="ARBA" id="ARBA00022989"/>
    </source>
</evidence>
<evidence type="ECO:0000256" key="7">
    <source>
        <dbReference type="SAM" id="Phobius"/>
    </source>
</evidence>
<dbReference type="Pfam" id="PF20684">
    <property type="entry name" value="Fung_rhodopsin"/>
    <property type="match status" value="1"/>
</dbReference>
<proteinExistence type="inferred from homology"/>
<name>A0A5N5DSP8_9PEZI</name>
<reference evidence="9 10" key="1">
    <citation type="journal article" date="2019" name="Sci. Rep.">
        <title>A multi-omics analysis of the grapevine pathogen Lasiodiplodia theobromae reveals that temperature affects the expression of virulence- and pathogenicity-related genes.</title>
        <authorList>
            <person name="Felix C."/>
            <person name="Meneses R."/>
            <person name="Goncalves M.F.M."/>
            <person name="Tilleman L."/>
            <person name="Duarte A.S."/>
            <person name="Jorrin-Novo J.V."/>
            <person name="Van de Peer Y."/>
            <person name="Deforce D."/>
            <person name="Van Nieuwerburgh F."/>
            <person name="Esteves A.C."/>
            <person name="Alves A."/>
        </authorList>
    </citation>
    <scope>NUCLEOTIDE SEQUENCE [LARGE SCALE GENOMIC DNA]</scope>
    <source>
        <strain evidence="9 10">LA-SOL3</strain>
    </source>
</reference>
<evidence type="ECO:0000256" key="5">
    <source>
        <dbReference type="ARBA" id="ARBA00038359"/>
    </source>
</evidence>
<dbReference type="GO" id="GO:0016020">
    <property type="term" value="C:membrane"/>
    <property type="evidence" value="ECO:0007669"/>
    <property type="project" value="UniProtKB-SubCell"/>
</dbReference>
<feature type="domain" description="Rhodopsin" evidence="8">
    <location>
        <begin position="5"/>
        <end position="184"/>
    </location>
</feature>
<evidence type="ECO:0000256" key="2">
    <source>
        <dbReference type="ARBA" id="ARBA00022692"/>
    </source>
</evidence>
<feature type="compositionally biased region" description="Basic residues" evidence="6">
    <location>
        <begin position="236"/>
        <end position="246"/>
    </location>
</feature>
<evidence type="ECO:0000256" key="4">
    <source>
        <dbReference type="ARBA" id="ARBA00023136"/>
    </source>
</evidence>
<feature type="transmembrane region" description="Helical" evidence="7">
    <location>
        <begin position="124"/>
        <end position="145"/>
    </location>
</feature>
<gene>
    <name evidence="9" type="ORF">DBV05_g436</name>
</gene>
<protein>
    <recommendedName>
        <fullName evidence="8">Rhodopsin domain-containing protein</fullName>
    </recommendedName>
</protein>
<comment type="caution">
    <text evidence="9">The sequence shown here is derived from an EMBL/GenBank/DDBJ whole genome shotgun (WGS) entry which is preliminary data.</text>
</comment>